<dbReference type="AlphaFoldDB" id="A0A517NA43"/>
<protein>
    <submittedName>
        <fullName evidence="2">Uncharacterized protein</fullName>
    </submittedName>
</protein>
<dbReference type="KEGG" id="rlc:K227x_23890"/>
<accession>A0A517NA43</accession>
<dbReference type="Proteomes" id="UP000318538">
    <property type="component" value="Chromosome"/>
</dbReference>
<evidence type="ECO:0000313" key="3">
    <source>
        <dbReference type="Proteomes" id="UP000318538"/>
    </source>
</evidence>
<keyword evidence="3" id="KW-1185">Reference proteome</keyword>
<dbReference type="RefSeq" id="WP_218933934.1">
    <property type="nucleotide sequence ID" value="NZ_CP036525.1"/>
</dbReference>
<dbReference type="Pfam" id="PF11958">
    <property type="entry name" value="DUF3472"/>
    <property type="match status" value="1"/>
</dbReference>
<gene>
    <name evidence="2" type="ORF">K227x_23890</name>
</gene>
<evidence type="ECO:0000313" key="2">
    <source>
        <dbReference type="EMBL" id="QDT04003.1"/>
    </source>
</evidence>
<feature type="chain" id="PRO_5021724873" evidence="1">
    <location>
        <begin position="30"/>
        <end position="584"/>
    </location>
</feature>
<dbReference type="EMBL" id="CP036525">
    <property type="protein sequence ID" value="QDT04003.1"/>
    <property type="molecule type" value="Genomic_DNA"/>
</dbReference>
<evidence type="ECO:0000256" key="1">
    <source>
        <dbReference type="SAM" id="SignalP"/>
    </source>
</evidence>
<dbReference type="Gene3D" id="2.60.120.260">
    <property type="entry name" value="Galactose-binding domain-like"/>
    <property type="match status" value="1"/>
</dbReference>
<feature type="signal peptide" evidence="1">
    <location>
        <begin position="1"/>
        <end position="29"/>
    </location>
</feature>
<sequence precursor="true">MNHIIKRACLLVRVFFFAVASATAAIAFAAETQPSSGVGQLGQATSWVSVPGSPDLFFQAQRSRDGRLILTPNEAFFPKLGLSATGIGTVPDQNNLNGSKTFATIQGWDAGDVAEWGLLLAKPGTVSVQVFLSSQDSKDRFRMSLAGTEQTLKPNGSFGEPVSAETMTFTVPKAGQHVLRLACDKGSAGSRLHWIDVSGDAVVGGAVLRKRWRPAAAHTKFSSSQIDRPVRMWVMEMDAVPGELGFYAPITTPFGYYGPTWQADGTVNTSFNFSLWSFKRGQPQPAVQQLSHLLAIGNRHATFGGFDHEGTGVKIRDWEPLAGRQGQRQVFALRVQPGDRYDTYFSYFYQADTQRWRLFGVGNKFNAGKPIDSLVVGSFVEVPGPPHVQRTGPYQRVMRYRGWVMDQAGNWHPLDRMSNGNADRKTGLTHTDRGLTDDGWFYLQTGGWTYRKAATDRYVQVDQQPQRQMPSYLSNEDVAYLKGVPSTITATIVERVAHHLRGTFRVRNVGKNASVRMFWGPTEGLTFADRWQNETLLTSPREGDNTFVIDAVDGEETVRVRMLLTNDEGQFWTTQTIAAAPNRN</sequence>
<name>A0A517NA43_9BACT</name>
<keyword evidence="1" id="KW-0732">Signal</keyword>
<proteinExistence type="predicted"/>
<organism evidence="2 3">
    <name type="scientific">Rubripirellula lacrimiformis</name>
    <dbReference type="NCBI Taxonomy" id="1930273"/>
    <lineage>
        <taxon>Bacteria</taxon>
        <taxon>Pseudomonadati</taxon>
        <taxon>Planctomycetota</taxon>
        <taxon>Planctomycetia</taxon>
        <taxon>Pirellulales</taxon>
        <taxon>Pirellulaceae</taxon>
        <taxon>Rubripirellula</taxon>
    </lineage>
</organism>
<dbReference type="InterPro" id="IPR021862">
    <property type="entry name" value="DUF3472"/>
</dbReference>
<reference evidence="2 3" key="1">
    <citation type="submission" date="2019-02" db="EMBL/GenBank/DDBJ databases">
        <title>Deep-cultivation of Planctomycetes and their phenomic and genomic characterization uncovers novel biology.</title>
        <authorList>
            <person name="Wiegand S."/>
            <person name="Jogler M."/>
            <person name="Boedeker C."/>
            <person name="Pinto D."/>
            <person name="Vollmers J."/>
            <person name="Rivas-Marin E."/>
            <person name="Kohn T."/>
            <person name="Peeters S.H."/>
            <person name="Heuer A."/>
            <person name="Rast P."/>
            <person name="Oberbeckmann S."/>
            <person name="Bunk B."/>
            <person name="Jeske O."/>
            <person name="Meyerdierks A."/>
            <person name="Storesund J.E."/>
            <person name="Kallscheuer N."/>
            <person name="Luecker S."/>
            <person name="Lage O.M."/>
            <person name="Pohl T."/>
            <person name="Merkel B.J."/>
            <person name="Hornburger P."/>
            <person name="Mueller R.-W."/>
            <person name="Bruemmer F."/>
            <person name="Labrenz M."/>
            <person name="Spormann A.M."/>
            <person name="Op den Camp H."/>
            <person name="Overmann J."/>
            <person name="Amann R."/>
            <person name="Jetten M.S.M."/>
            <person name="Mascher T."/>
            <person name="Medema M.H."/>
            <person name="Devos D.P."/>
            <person name="Kaster A.-K."/>
            <person name="Ovreas L."/>
            <person name="Rohde M."/>
            <person name="Galperin M.Y."/>
            <person name="Jogler C."/>
        </authorList>
    </citation>
    <scope>NUCLEOTIDE SEQUENCE [LARGE SCALE GENOMIC DNA]</scope>
    <source>
        <strain evidence="2 3">K22_7</strain>
    </source>
</reference>